<sequence>MSYRFGYYNSDTGEDYDPAYTIDEQSLDYLDGMFIKGVQIRPLFTRILAKKSAKLSEFTSNIVSFMTRHPEMSHIGIGEQIASYQDSSRTDTKYITPYVKLMDAFWQKLGASENLRTLAFARIEYDGTENVPSNVTRNLKSIGLYDVSLTANQLPTWISGSNIQFLDILSTVNDSTDVSAWDNLENLEHFMLRGSRLTNIKSLFLAKSTQLISLTLQCNDISVIQENAFDHLVNLKFLNIAGNYLQTLPDQIFMKLTNLLVFDVRALDIDSKTILNFDDNLVSCHSGSSLNSTFYLNSVPKLPNPENLKVLEVRGQKNFDKSTFEEYENVEILNIGFFGYFHFDWTEFGKIVQFGGFEFEWESDEFDELDW</sequence>
<dbReference type="OrthoDB" id="676979at2759"/>
<reference evidence="4" key="1">
    <citation type="submission" date="2022-11" db="EMBL/GenBank/DDBJ databases">
        <authorList>
            <person name="Kikuchi T."/>
        </authorList>
    </citation>
    <scope>NUCLEOTIDE SEQUENCE</scope>
    <source>
        <strain evidence="4">PS1010</strain>
    </source>
</reference>
<keyword evidence="5" id="KW-1185">Reference proteome</keyword>
<dbReference type="InterPro" id="IPR001611">
    <property type="entry name" value="Leu-rich_rpt"/>
</dbReference>
<comment type="caution">
    <text evidence="4">The sequence shown here is derived from an EMBL/GenBank/DDBJ whole genome shotgun (WGS) entry which is preliminary data.</text>
</comment>
<dbReference type="PANTHER" id="PTHR24373:SF275">
    <property type="entry name" value="TIR DOMAIN-CONTAINING PROTEIN"/>
    <property type="match status" value="1"/>
</dbReference>
<accession>A0A9P1N0D4</accession>
<dbReference type="EMBL" id="CANHGI010000002">
    <property type="protein sequence ID" value="CAI5443021.1"/>
    <property type="molecule type" value="Genomic_DNA"/>
</dbReference>
<dbReference type="Pfam" id="PF13855">
    <property type="entry name" value="LRR_8"/>
    <property type="match status" value="1"/>
</dbReference>
<gene>
    <name evidence="4" type="ORF">CAMP_LOCUS5658</name>
</gene>
<dbReference type="PANTHER" id="PTHR24373">
    <property type="entry name" value="SLIT RELATED LEUCINE-RICH REPEAT NEURONAL PROTEIN"/>
    <property type="match status" value="1"/>
</dbReference>
<evidence type="ECO:0000256" key="3">
    <source>
        <dbReference type="ARBA" id="ARBA00022737"/>
    </source>
</evidence>
<protein>
    <submittedName>
        <fullName evidence="4">Uncharacterized protein</fullName>
    </submittedName>
</protein>
<name>A0A9P1N0D4_9PELO</name>
<evidence type="ECO:0000313" key="4">
    <source>
        <dbReference type="EMBL" id="CAI5443021.1"/>
    </source>
</evidence>
<dbReference type="SUPFAM" id="SSF52058">
    <property type="entry name" value="L domain-like"/>
    <property type="match status" value="1"/>
</dbReference>
<dbReference type="InterPro" id="IPR032675">
    <property type="entry name" value="LRR_dom_sf"/>
</dbReference>
<keyword evidence="1" id="KW-0433">Leucine-rich repeat</keyword>
<dbReference type="InterPro" id="IPR003591">
    <property type="entry name" value="Leu-rich_rpt_typical-subtyp"/>
</dbReference>
<dbReference type="AlphaFoldDB" id="A0A9P1N0D4"/>
<dbReference type="PROSITE" id="PS51450">
    <property type="entry name" value="LRR"/>
    <property type="match status" value="1"/>
</dbReference>
<organism evidence="4 5">
    <name type="scientific">Caenorhabditis angaria</name>
    <dbReference type="NCBI Taxonomy" id="860376"/>
    <lineage>
        <taxon>Eukaryota</taxon>
        <taxon>Metazoa</taxon>
        <taxon>Ecdysozoa</taxon>
        <taxon>Nematoda</taxon>
        <taxon>Chromadorea</taxon>
        <taxon>Rhabditida</taxon>
        <taxon>Rhabditina</taxon>
        <taxon>Rhabditomorpha</taxon>
        <taxon>Rhabditoidea</taxon>
        <taxon>Rhabditidae</taxon>
        <taxon>Peloderinae</taxon>
        <taxon>Caenorhabditis</taxon>
    </lineage>
</organism>
<dbReference type="SMART" id="SM00369">
    <property type="entry name" value="LRR_TYP"/>
    <property type="match status" value="3"/>
</dbReference>
<dbReference type="Gene3D" id="3.80.10.10">
    <property type="entry name" value="Ribonuclease Inhibitor"/>
    <property type="match status" value="1"/>
</dbReference>
<evidence type="ECO:0000256" key="1">
    <source>
        <dbReference type="ARBA" id="ARBA00022614"/>
    </source>
</evidence>
<evidence type="ECO:0000313" key="5">
    <source>
        <dbReference type="Proteomes" id="UP001152747"/>
    </source>
</evidence>
<dbReference type="Proteomes" id="UP001152747">
    <property type="component" value="Unassembled WGS sequence"/>
</dbReference>
<proteinExistence type="predicted"/>
<keyword evidence="2" id="KW-0732">Signal</keyword>
<evidence type="ECO:0000256" key="2">
    <source>
        <dbReference type="ARBA" id="ARBA00022729"/>
    </source>
</evidence>
<dbReference type="InterPro" id="IPR050328">
    <property type="entry name" value="Dev_Immune_Receptor"/>
</dbReference>
<keyword evidence="3" id="KW-0677">Repeat</keyword>